<proteinExistence type="predicted"/>
<evidence type="ECO:0000313" key="3">
    <source>
        <dbReference type="Proteomes" id="UP000024404"/>
    </source>
</evidence>
<keyword evidence="3" id="KW-1185">Reference proteome</keyword>
<reference evidence="3" key="1">
    <citation type="submission" date="2013-10" db="EMBL/GenBank/DDBJ databases">
        <title>Genome sequencing of Onchocerca volvulus.</title>
        <authorList>
            <person name="Cotton J."/>
            <person name="Tsai J."/>
            <person name="Stanley E."/>
            <person name="Tracey A."/>
            <person name="Holroyd N."/>
            <person name="Lustigman S."/>
            <person name="Berriman M."/>
        </authorList>
    </citation>
    <scope>NUCLEOTIDE SEQUENCE</scope>
</reference>
<evidence type="ECO:0000313" key="2">
    <source>
        <dbReference type="EnsemblMetazoa" id="OVOC763.1"/>
    </source>
</evidence>
<reference evidence="2" key="2">
    <citation type="submission" date="2022-06" db="UniProtKB">
        <authorList>
            <consortium name="EnsemblMetazoa"/>
        </authorList>
    </citation>
    <scope>IDENTIFICATION</scope>
</reference>
<accession>A0A8R1TXV1</accession>
<dbReference type="Proteomes" id="UP000024404">
    <property type="component" value="Unassembled WGS sequence"/>
</dbReference>
<feature type="compositionally biased region" description="Polar residues" evidence="1">
    <location>
        <begin position="1"/>
        <end position="14"/>
    </location>
</feature>
<evidence type="ECO:0000256" key="1">
    <source>
        <dbReference type="SAM" id="MobiDB-lite"/>
    </source>
</evidence>
<name>A0A8R1TXV1_ONCVO</name>
<dbReference type="EMBL" id="CMVM020000020">
    <property type="status" value="NOT_ANNOTATED_CDS"/>
    <property type="molecule type" value="Genomic_DNA"/>
</dbReference>
<feature type="region of interest" description="Disordered" evidence="1">
    <location>
        <begin position="1"/>
        <end position="24"/>
    </location>
</feature>
<protein>
    <submittedName>
        <fullName evidence="2">Uncharacterized protein</fullName>
    </submittedName>
</protein>
<sequence length="71" mass="8296">MNKSPVAQINNSRMDGSPKEHNLPSRNHLIKAVAQKRDFQHCSIIHARWRWKRPEVSEGIVCIEAWTAQHR</sequence>
<dbReference type="EnsemblMetazoa" id="OVOC763.1">
    <property type="protein sequence ID" value="OVOC763.1"/>
    <property type="gene ID" value="WBGene00237572"/>
</dbReference>
<organism evidence="2 3">
    <name type="scientific">Onchocerca volvulus</name>
    <dbReference type="NCBI Taxonomy" id="6282"/>
    <lineage>
        <taxon>Eukaryota</taxon>
        <taxon>Metazoa</taxon>
        <taxon>Ecdysozoa</taxon>
        <taxon>Nematoda</taxon>
        <taxon>Chromadorea</taxon>
        <taxon>Rhabditida</taxon>
        <taxon>Spirurina</taxon>
        <taxon>Spiruromorpha</taxon>
        <taxon>Filarioidea</taxon>
        <taxon>Onchocercidae</taxon>
        <taxon>Onchocerca</taxon>
    </lineage>
</organism>
<dbReference type="AlphaFoldDB" id="A0A8R1TXV1"/>